<evidence type="ECO:0000256" key="1">
    <source>
        <dbReference type="SAM" id="MobiDB-lite"/>
    </source>
</evidence>
<accession>A0A5C3NJG3</accession>
<organism evidence="2 3">
    <name type="scientific">Heliocybe sulcata</name>
    <dbReference type="NCBI Taxonomy" id="5364"/>
    <lineage>
        <taxon>Eukaryota</taxon>
        <taxon>Fungi</taxon>
        <taxon>Dikarya</taxon>
        <taxon>Basidiomycota</taxon>
        <taxon>Agaricomycotina</taxon>
        <taxon>Agaricomycetes</taxon>
        <taxon>Gloeophyllales</taxon>
        <taxon>Gloeophyllaceae</taxon>
        <taxon>Heliocybe</taxon>
    </lineage>
</organism>
<dbReference type="EMBL" id="ML213503">
    <property type="protein sequence ID" value="TFK57533.1"/>
    <property type="molecule type" value="Genomic_DNA"/>
</dbReference>
<name>A0A5C3NJG3_9AGAM</name>
<feature type="compositionally biased region" description="Polar residues" evidence="1">
    <location>
        <begin position="200"/>
        <end position="213"/>
    </location>
</feature>
<keyword evidence="3" id="KW-1185">Reference proteome</keyword>
<protein>
    <submittedName>
        <fullName evidence="2">Uncharacterized protein</fullName>
    </submittedName>
</protein>
<reference evidence="2 3" key="1">
    <citation type="journal article" date="2019" name="Nat. Ecol. Evol.">
        <title>Megaphylogeny resolves global patterns of mushroom evolution.</title>
        <authorList>
            <person name="Varga T."/>
            <person name="Krizsan K."/>
            <person name="Foldi C."/>
            <person name="Dima B."/>
            <person name="Sanchez-Garcia M."/>
            <person name="Sanchez-Ramirez S."/>
            <person name="Szollosi G.J."/>
            <person name="Szarkandi J.G."/>
            <person name="Papp V."/>
            <person name="Albert L."/>
            <person name="Andreopoulos W."/>
            <person name="Angelini C."/>
            <person name="Antonin V."/>
            <person name="Barry K.W."/>
            <person name="Bougher N.L."/>
            <person name="Buchanan P."/>
            <person name="Buyck B."/>
            <person name="Bense V."/>
            <person name="Catcheside P."/>
            <person name="Chovatia M."/>
            <person name="Cooper J."/>
            <person name="Damon W."/>
            <person name="Desjardin D."/>
            <person name="Finy P."/>
            <person name="Geml J."/>
            <person name="Haridas S."/>
            <person name="Hughes K."/>
            <person name="Justo A."/>
            <person name="Karasinski D."/>
            <person name="Kautmanova I."/>
            <person name="Kiss B."/>
            <person name="Kocsube S."/>
            <person name="Kotiranta H."/>
            <person name="LaButti K.M."/>
            <person name="Lechner B.E."/>
            <person name="Liimatainen K."/>
            <person name="Lipzen A."/>
            <person name="Lukacs Z."/>
            <person name="Mihaltcheva S."/>
            <person name="Morgado L.N."/>
            <person name="Niskanen T."/>
            <person name="Noordeloos M.E."/>
            <person name="Ohm R.A."/>
            <person name="Ortiz-Santana B."/>
            <person name="Ovrebo C."/>
            <person name="Racz N."/>
            <person name="Riley R."/>
            <person name="Savchenko A."/>
            <person name="Shiryaev A."/>
            <person name="Soop K."/>
            <person name="Spirin V."/>
            <person name="Szebenyi C."/>
            <person name="Tomsovsky M."/>
            <person name="Tulloss R.E."/>
            <person name="Uehling J."/>
            <person name="Grigoriev I.V."/>
            <person name="Vagvolgyi C."/>
            <person name="Papp T."/>
            <person name="Martin F.M."/>
            <person name="Miettinen O."/>
            <person name="Hibbett D.S."/>
            <person name="Nagy L.G."/>
        </authorList>
    </citation>
    <scope>NUCLEOTIDE SEQUENCE [LARGE SCALE GENOMIC DNA]</scope>
    <source>
        <strain evidence="2 3">OMC1185</strain>
    </source>
</reference>
<evidence type="ECO:0000313" key="3">
    <source>
        <dbReference type="Proteomes" id="UP000305948"/>
    </source>
</evidence>
<feature type="region of interest" description="Disordered" evidence="1">
    <location>
        <begin position="185"/>
        <end position="220"/>
    </location>
</feature>
<gene>
    <name evidence="2" type="ORF">OE88DRAFT_1641158</name>
</gene>
<dbReference type="Proteomes" id="UP000305948">
    <property type="component" value="Unassembled WGS sequence"/>
</dbReference>
<dbReference type="AlphaFoldDB" id="A0A5C3NJG3"/>
<sequence length="220" mass="24302">MAAARSSKHASSHVTCATLLPYSSLLSVLIRITRVRECMNTVEDFMLSLSKEIVVCTPKGLTNSRQKLRFERYFDFWWFCQPAVVGDSLTGLEHTQKHALRRASRRRKSINTALPASLFLTALAPSSSPTPLFQASPYSSIPLLDNGCMYPHLECIVSSPEAQGAADEQYPHTLEYQITSRVNTYSHRNGPQDVRGPGQKHSSNSNTVVNGETTCAALEA</sequence>
<evidence type="ECO:0000313" key="2">
    <source>
        <dbReference type="EMBL" id="TFK57533.1"/>
    </source>
</evidence>
<proteinExistence type="predicted"/>